<comment type="function">
    <text evidence="2">Functions as a two-component phosphorelay mediators between cytokinin sensor histidine kinases and response regulators (B-type ARRs). Plays an important role in propagating cytokinin signal transduction.</text>
</comment>
<accession>A0A8B8KF56</accession>
<organism evidence="4 5">
    <name type="scientific">Abrus precatorius</name>
    <name type="common">Indian licorice</name>
    <name type="synonym">Glycine abrus</name>
    <dbReference type="NCBI Taxonomy" id="3816"/>
    <lineage>
        <taxon>Eukaryota</taxon>
        <taxon>Viridiplantae</taxon>
        <taxon>Streptophyta</taxon>
        <taxon>Embryophyta</taxon>
        <taxon>Tracheophyta</taxon>
        <taxon>Spermatophyta</taxon>
        <taxon>Magnoliopsida</taxon>
        <taxon>eudicotyledons</taxon>
        <taxon>Gunneridae</taxon>
        <taxon>Pentapetalae</taxon>
        <taxon>rosids</taxon>
        <taxon>fabids</taxon>
        <taxon>Fabales</taxon>
        <taxon>Fabaceae</taxon>
        <taxon>Papilionoideae</taxon>
        <taxon>50 kb inversion clade</taxon>
        <taxon>NPAAA clade</taxon>
        <taxon>indigoferoid/millettioid clade</taxon>
        <taxon>Abreae</taxon>
        <taxon>Abrus</taxon>
    </lineage>
</organism>
<reference evidence="5" key="2">
    <citation type="submission" date="2025-08" db="UniProtKB">
        <authorList>
            <consortium name="RefSeq"/>
        </authorList>
    </citation>
    <scope>IDENTIFICATION</scope>
    <source>
        <tissue evidence="5">Young leaves</tissue>
    </source>
</reference>
<dbReference type="GeneID" id="113855135"/>
<gene>
    <name evidence="5" type="primary">LOC113855135</name>
</gene>
<dbReference type="GO" id="GO:0043424">
    <property type="term" value="F:protein histidine kinase binding"/>
    <property type="evidence" value="ECO:0007669"/>
    <property type="project" value="UniProtKB-UniRule"/>
</dbReference>
<dbReference type="GO" id="GO:0000160">
    <property type="term" value="P:phosphorelay signal transduction system"/>
    <property type="evidence" value="ECO:0007669"/>
    <property type="project" value="UniProtKB-UniRule"/>
</dbReference>
<protein>
    <recommendedName>
        <fullName evidence="2">Histidine-containing phosphotransfer protein</fullName>
    </recommendedName>
</protein>
<dbReference type="InterPro" id="IPR036641">
    <property type="entry name" value="HPT_dom_sf"/>
</dbReference>
<dbReference type="RefSeq" id="XP_027342437.1">
    <property type="nucleotide sequence ID" value="XM_027486636.1"/>
</dbReference>
<evidence type="ECO:0000256" key="1">
    <source>
        <dbReference type="ARBA" id="ARBA00023012"/>
    </source>
</evidence>
<keyword evidence="2" id="KW-0932">Cytokinin signaling pathway</keyword>
<name>A0A8B8KF56_ABRPR</name>
<evidence type="ECO:0000256" key="2">
    <source>
        <dbReference type="RuleBase" id="RU369004"/>
    </source>
</evidence>
<feature type="region of interest" description="Disordered" evidence="3">
    <location>
        <begin position="145"/>
        <end position="166"/>
    </location>
</feature>
<keyword evidence="4" id="KW-1185">Reference proteome</keyword>
<dbReference type="PANTHER" id="PTHR28242">
    <property type="entry name" value="PHOSPHORELAY INTERMEDIATE PROTEIN YPD1"/>
    <property type="match status" value="1"/>
</dbReference>
<dbReference type="Proteomes" id="UP000694853">
    <property type="component" value="Unplaced"/>
</dbReference>
<comment type="domain">
    <text evidence="2">Histidine-containing phosphotransfer domain (HPt) contains an active histidine that mediates the phosphotransfer.</text>
</comment>
<reference evidence="4" key="1">
    <citation type="journal article" date="2019" name="Toxins">
        <title>Detection of Abrin-Like and Prepropulchellin-Like Toxin Genes and Transcripts Using Whole Genome Sequencing and Full-Length Transcript Sequencing of Abrus precatorius.</title>
        <authorList>
            <person name="Hovde B.T."/>
            <person name="Daligault H.E."/>
            <person name="Hanschen E.R."/>
            <person name="Kunde Y.A."/>
            <person name="Johnson M.B."/>
            <person name="Starkenburg S.R."/>
            <person name="Johnson S.L."/>
        </authorList>
    </citation>
    <scope>NUCLEOTIDE SEQUENCE [LARGE SCALE GENOMIC DNA]</scope>
</reference>
<dbReference type="Gene3D" id="1.20.120.160">
    <property type="entry name" value="HPT domain"/>
    <property type="match status" value="1"/>
</dbReference>
<sequence length="166" mass="18894">MTMPILKGLLQGYLKSLFDEGVVNDKFNETLSLKRTGEPDCVVQLIETYFEDVETMLSEIYRHIDNSKADFRKLASLAREIEDRSTSIGAEHMRLACPDLIKACDEKHKNNFQVALPWLRNEFDHTRNKLGSFVQMERRIIRLESAQSSNQSSHATSLNCPSAGSD</sequence>
<dbReference type="GO" id="GO:0009927">
    <property type="term" value="F:histidine phosphotransfer kinase activity"/>
    <property type="evidence" value="ECO:0007669"/>
    <property type="project" value="UniProtKB-UniRule"/>
</dbReference>
<dbReference type="AlphaFoldDB" id="A0A8B8KF56"/>
<dbReference type="GO" id="GO:0009736">
    <property type="term" value="P:cytokinin-activated signaling pathway"/>
    <property type="evidence" value="ECO:0007669"/>
    <property type="project" value="UniProtKB-KW"/>
</dbReference>
<dbReference type="GO" id="GO:0005829">
    <property type="term" value="C:cytosol"/>
    <property type="evidence" value="ECO:0007669"/>
    <property type="project" value="UniProtKB-SubCell"/>
</dbReference>
<dbReference type="SUPFAM" id="SSF47226">
    <property type="entry name" value="Histidine-containing phosphotransfer domain, HPT domain"/>
    <property type="match status" value="1"/>
</dbReference>
<dbReference type="InterPro" id="IPR045871">
    <property type="entry name" value="AHP1-5/YPD1"/>
</dbReference>
<dbReference type="GO" id="GO:0005634">
    <property type="term" value="C:nucleus"/>
    <property type="evidence" value="ECO:0007669"/>
    <property type="project" value="UniProtKB-SubCell"/>
</dbReference>
<keyword evidence="1 2" id="KW-0902">Two-component regulatory system</keyword>
<comment type="subcellular location">
    <subcellularLocation>
        <location evidence="2">Cytoplasm</location>
        <location evidence="2">Cytosol</location>
    </subcellularLocation>
    <subcellularLocation>
        <location evidence="2">Nucleus</location>
    </subcellularLocation>
</comment>
<dbReference type="KEGG" id="aprc:113855135"/>
<dbReference type="OrthoDB" id="1670022at2759"/>
<dbReference type="PANTHER" id="PTHR28242:SF7">
    <property type="entry name" value="HISTIDINE-CONTAINING PHOSPHOTRANSFER PROTEIN"/>
    <property type="match status" value="1"/>
</dbReference>
<evidence type="ECO:0000313" key="5">
    <source>
        <dbReference type="RefSeq" id="XP_027342437.1"/>
    </source>
</evidence>
<evidence type="ECO:0000313" key="4">
    <source>
        <dbReference type="Proteomes" id="UP000694853"/>
    </source>
</evidence>
<proteinExistence type="predicted"/>
<evidence type="ECO:0000256" key="3">
    <source>
        <dbReference type="SAM" id="MobiDB-lite"/>
    </source>
</evidence>